<dbReference type="EMBL" id="CM042049">
    <property type="protein sequence ID" value="KAI3746538.1"/>
    <property type="molecule type" value="Genomic_DNA"/>
</dbReference>
<reference evidence="1 2" key="2">
    <citation type="journal article" date="2022" name="Mol. Ecol. Resour.">
        <title>The genomes of chicory, endive, great burdock and yacon provide insights into Asteraceae paleo-polyploidization history and plant inulin production.</title>
        <authorList>
            <person name="Fan W."/>
            <person name="Wang S."/>
            <person name="Wang H."/>
            <person name="Wang A."/>
            <person name="Jiang F."/>
            <person name="Liu H."/>
            <person name="Zhao H."/>
            <person name="Xu D."/>
            <person name="Zhang Y."/>
        </authorList>
    </citation>
    <scope>NUCLEOTIDE SEQUENCE [LARGE SCALE GENOMIC DNA]</scope>
    <source>
        <strain evidence="2">cv. Niubang</strain>
    </source>
</reference>
<reference evidence="2" key="1">
    <citation type="journal article" date="2022" name="Mol. Ecol. Resour.">
        <title>The genomes of chicory, endive, great burdock and yacon provide insights into Asteraceae palaeo-polyploidization history and plant inulin production.</title>
        <authorList>
            <person name="Fan W."/>
            <person name="Wang S."/>
            <person name="Wang H."/>
            <person name="Wang A."/>
            <person name="Jiang F."/>
            <person name="Liu H."/>
            <person name="Zhao H."/>
            <person name="Xu D."/>
            <person name="Zhang Y."/>
        </authorList>
    </citation>
    <scope>NUCLEOTIDE SEQUENCE [LARGE SCALE GENOMIC DNA]</scope>
    <source>
        <strain evidence="2">cv. Niubang</strain>
    </source>
</reference>
<proteinExistence type="predicted"/>
<sequence length="110" mass="12237">MQAAEDAIEAIKKASVVIKGKSTAREPDANPSDKNALEPYSSVLAKRPLTIKTCHEELKKFKFDYSEDPEGGEASSHQNGEYKFRNAQSYVQETNTSEVGTLTQQQKDKK</sequence>
<organism evidence="1 2">
    <name type="scientific">Arctium lappa</name>
    <name type="common">Greater burdock</name>
    <name type="synonym">Lappa major</name>
    <dbReference type="NCBI Taxonomy" id="4217"/>
    <lineage>
        <taxon>Eukaryota</taxon>
        <taxon>Viridiplantae</taxon>
        <taxon>Streptophyta</taxon>
        <taxon>Embryophyta</taxon>
        <taxon>Tracheophyta</taxon>
        <taxon>Spermatophyta</taxon>
        <taxon>Magnoliopsida</taxon>
        <taxon>eudicotyledons</taxon>
        <taxon>Gunneridae</taxon>
        <taxon>Pentapetalae</taxon>
        <taxon>asterids</taxon>
        <taxon>campanulids</taxon>
        <taxon>Asterales</taxon>
        <taxon>Asteraceae</taxon>
        <taxon>Carduoideae</taxon>
        <taxon>Cardueae</taxon>
        <taxon>Arctiinae</taxon>
        <taxon>Arctium</taxon>
    </lineage>
</organism>
<evidence type="ECO:0000313" key="2">
    <source>
        <dbReference type="Proteomes" id="UP001055879"/>
    </source>
</evidence>
<evidence type="ECO:0000313" key="1">
    <source>
        <dbReference type="EMBL" id="KAI3746538.1"/>
    </source>
</evidence>
<name>A0ACB9DJJ4_ARCLA</name>
<dbReference type="Proteomes" id="UP001055879">
    <property type="component" value="Linkage Group LG03"/>
</dbReference>
<protein>
    <submittedName>
        <fullName evidence="1">Uncharacterized protein</fullName>
    </submittedName>
</protein>
<accession>A0ACB9DJJ4</accession>
<comment type="caution">
    <text evidence="1">The sequence shown here is derived from an EMBL/GenBank/DDBJ whole genome shotgun (WGS) entry which is preliminary data.</text>
</comment>
<keyword evidence="2" id="KW-1185">Reference proteome</keyword>
<gene>
    <name evidence="1" type="ORF">L6452_08972</name>
</gene>